<dbReference type="Proteomes" id="UP000186336">
    <property type="component" value="Chromosome"/>
</dbReference>
<feature type="chain" id="PRO_5012456162" evidence="2">
    <location>
        <begin position="34"/>
        <end position="96"/>
    </location>
</feature>
<reference evidence="3 4" key="1">
    <citation type="submission" date="2017-01" db="EMBL/GenBank/DDBJ databases">
        <title>Complete genome of Tateyamaria omphalii DOK1-4 isolated from seawater in Dokdo.</title>
        <authorList>
            <person name="Kim J.H."/>
            <person name="Chi W.-J."/>
        </authorList>
    </citation>
    <scope>NUCLEOTIDE SEQUENCE [LARGE SCALE GENOMIC DNA]</scope>
    <source>
        <strain evidence="3 4">DOK1-4</strain>
    </source>
</reference>
<keyword evidence="1" id="KW-0472">Membrane</keyword>
<gene>
    <name evidence="3" type="ORF">BWR18_09380</name>
</gene>
<keyword evidence="4" id="KW-1185">Reference proteome</keyword>
<keyword evidence="1" id="KW-1133">Transmembrane helix</keyword>
<dbReference type="RefSeq" id="WP_076627728.1">
    <property type="nucleotide sequence ID" value="NZ_CP019312.1"/>
</dbReference>
<evidence type="ECO:0000256" key="2">
    <source>
        <dbReference type="SAM" id="SignalP"/>
    </source>
</evidence>
<feature type="transmembrane region" description="Helical" evidence="1">
    <location>
        <begin position="57"/>
        <end position="90"/>
    </location>
</feature>
<feature type="signal peptide" evidence="2">
    <location>
        <begin position="1"/>
        <end position="33"/>
    </location>
</feature>
<evidence type="ECO:0000256" key="1">
    <source>
        <dbReference type="SAM" id="Phobius"/>
    </source>
</evidence>
<dbReference type="STRING" id="299262.BWR18_09380"/>
<dbReference type="OrthoDB" id="5948392at2"/>
<name>A0A1P8MV10_9RHOB</name>
<proteinExistence type="predicted"/>
<accession>A0A1P8MV10</accession>
<evidence type="ECO:0000313" key="3">
    <source>
        <dbReference type="EMBL" id="APX11868.1"/>
    </source>
</evidence>
<keyword evidence="1" id="KW-0812">Transmembrane</keyword>
<keyword evidence="2" id="KW-0732">Signal</keyword>
<dbReference type="EMBL" id="CP019312">
    <property type="protein sequence ID" value="APX11868.1"/>
    <property type="molecule type" value="Genomic_DNA"/>
</dbReference>
<protein>
    <submittedName>
        <fullName evidence="3">Uncharacterized protein</fullName>
    </submittedName>
</protein>
<dbReference type="KEGG" id="tom:BWR18_09380"/>
<sequence>MRRRAPYPVLILLLVICALPILSVAASSGLANAYGCTLHEGFSNPCVIWGKDRGGTLSGMFVMGWFMLITVPAGAAILLVLVIQITVDLWTRVRRR</sequence>
<dbReference type="AlphaFoldDB" id="A0A1P8MV10"/>
<organism evidence="3 4">
    <name type="scientific">Tateyamaria omphalii</name>
    <dbReference type="NCBI Taxonomy" id="299262"/>
    <lineage>
        <taxon>Bacteria</taxon>
        <taxon>Pseudomonadati</taxon>
        <taxon>Pseudomonadota</taxon>
        <taxon>Alphaproteobacteria</taxon>
        <taxon>Rhodobacterales</taxon>
        <taxon>Roseobacteraceae</taxon>
        <taxon>Tateyamaria</taxon>
    </lineage>
</organism>
<evidence type="ECO:0000313" key="4">
    <source>
        <dbReference type="Proteomes" id="UP000186336"/>
    </source>
</evidence>